<protein>
    <submittedName>
        <fullName evidence="1">Uncharacterized protein</fullName>
    </submittedName>
</protein>
<dbReference type="RefSeq" id="WP_176885127.1">
    <property type="nucleotide sequence ID" value="NZ_FNAN01000019.1"/>
</dbReference>
<evidence type="ECO:0000313" key="2">
    <source>
        <dbReference type="Proteomes" id="UP000198748"/>
    </source>
</evidence>
<reference evidence="2" key="1">
    <citation type="submission" date="2016-10" db="EMBL/GenBank/DDBJ databases">
        <authorList>
            <person name="Varghese N."/>
            <person name="Submissions S."/>
        </authorList>
    </citation>
    <scope>NUCLEOTIDE SEQUENCE [LARGE SCALE GENOMIC DNA]</scope>
    <source>
        <strain evidence="2">DSM 25329</strain>
    </source>
</reference>
<dbReference type="EMBL" id="FNAN01000019">
    <property type="protein sequence ID" value="SDG48038.1"/>
    <property type="molecule type" value="Genomic_DNA"/>
</dbReference>
<dbReference type="STRING" id="659014.SAMN04487996_11930"/>
<sequence>MVRTTVRPDKPSISFDIPEKYIGKEIEVIAFEKDEAANVQRPKREIVTFDAVSIDTRGYKFNRDEANE</sequence>
<proteinExistence type="predicted"/>
<evidence type="ECO:0000313" key="1">
    <source>
        <dbReference type="EMBL" id="SDG48038.1"/>
    </source>
</evidence>
<organism evidence="1 2">
    <name type="scientific">Dyadobacter soli</name>
    <dbReference type="NCBI Taxonomy" id="659014"/>
    <lineage>
        <taxon>Bacteria</taxon>
        <taxon>Pseudomonadati</taxon>
        <taxon>Bacteroidota</taxon>
        <taxon>Cytophagia</taxon>
        <taxon>Cytophagales</taxon>
        <taxon>Spirosomataceae</taxon>
        <taxon>Dyadobacter</taxon>
    </lineage>
</organism>
<accession>A0A1G7UL11</accession>
<keyword evidence="2" id="KW-1185">Reference proteome</keyword>
<name>A0A1G7UL11_9BACT</name>
<gene>
    <name evidence="1" type="ORF">SAMN04487996_11930</name>
</gene>
<dbReference type="AlphaFoldDB" id="A0A1G7UL11"/>
<dbReference type="Proteomes" id="UP000198748">
    <property type="component" value="Unassembled WGS sequence"/>
</dbReference>